<accession>A0A3S9NZ03</accession>
<proteinExistence type="predicted"/>
<feature type="domain" description="N-acetyltransferase" evidence="1">
    <location>
        <begin position="131"/>
        <end position="264"/>
    </location>
</feature>
<dbReference type="Gene3D" id="3.40.630.80">
    <property type="match status" value="1"/>
</dbReference>
<dbReference type="Gene3D" id="3.40.630.30">
    <property type="match status" value="1"/>
</dbReference>
<dbReference type="PROSITE" id="PS51186">
    <property type="entry name" value="GNAT"/>
    <property type="match status" value="1"/>
</dbReference>
<dbReference type="InterPro" id="IPR016181">
    <property type="entry name" value="Acyl_CoA_acyltransferase"/>
</dbReference>
<dbReference type="Pfam" id="PF00583">
    <property type="entry name" value="Acetyltransf_1"/>
    <property type="match status" value="1"/>
</dbReference>
<name>A0A3S9NZ03_9BACT</name>
<gene>
    <name evidence="2" type="ORF">EI427_02605</name>
</gene>
<dbReference type="Pfam" id="PF18015">
    <property type="entry name" value="Acetyltransf_19"/>
    <property type="match status" value="1"/>
</dbReference>
<dbReference type="AlphaFoldDB" id="A0A3S9NZ03"/>
<dbReference type="SUPFAM" id="SSF55729">
    <property type="entry name" value="Acyl-CoA N-acyltransferases (Nat)"/>
    <property type="match status" value="1"/>
</dbReference>
<dbReference type="KEGG" id="fll:EI427_02605"/>
<dbReference type="InterPro" id="IPR040579">
    <property type="entry name" value="Acetyltransf_19"/>
</dbReference>
<dbReference type="Proteomes" id="UP000267268">
    <property type="component" value="Chromosome 1"/>
</dbReference>
<organism evidence="2 3">
    <name type="scientific">Flammeovirga pectinis</name>
    <dbReference type="NCBI Taxonomy" id="2494373"/>
    <lineage>
        <taxon>Bacteria</taxon>
        <taxon>Pseudomonadati</taxon>
        <taxon>Bacteroidota</taxon>
        <taxon>Cytophagia</taxon>
        <taxon>Cytophagales</taxon>
        <taxon>Flammeovirgaceae</taxon>
        <taxon>Flammeovirga</taxon>
    </lineage>
</organism>
<keyword evidence="3" id="KW-1185">Reference proteome</keyword>
<evidence type="ECO:0000313" key="3">
    <source>
        <dbReference type="Proteomes" id="UP000267268"/>
    </source>
</evidence>
<sequence length="264" mass="29429">MNFIQTENTPLISQYRSTLYSQFTGTLDGMWQDLYIASASTFLIEINEISIGYCCIDDSKSLLQIFLNKESNYLMENTLKALISKNLITSARLSTIEPVSFNASLGLANSVDKNTLCFQYSGSSLLKKSALEIQLATVDDADNIRAFFKENAGFEDTFGYADNLINRKELYLSKKDNIIIATGECRLSDTQKEAADIGMIVNKGYRKQGLGTRMLDALAQKAIALNRQPVCSTTVDNIASKKAIEKAGFYCSNIIFDMSFKNEY</sequence>
<dbReference type="OrthoDB" id="7833882at2"/>
<dbReference type="InterPro" id="IPR000182">
    <property type="entry name" value="GNAT_dom"/>
</dbReference>
<protein>
    <submittedName>
        <fullName evidence="2">GNAT family N-acetyltransferase</fullName>
    </submittedName>
</protein>
<evidence type="ECO:0000313" key="2">
    <source>
        <dbReference type="EMBL" id="AZQ61147.1"/>
    </source>
</evidence>
<dbReference type="CDD" id="cd04301">
    <property type="entry name" value="NAT_SF"/>
    <property type="match status" value="1"/>
</dbReference>
<dbReference type="RefSeq" id="WP_126611302.1">
    <property type="nucleotide sequence ID" value="NZ_CP034562.1"/>
</dbReference>
<evidence type="ECO:0000259" key="1">
    <source>
        <dbReference type="PROSITE" id="PS51186"/>
    </source>
</evidence>
<reference evidence="2 3" key="1">
    <citation type="submission" date="2018-12" db="EMBL/GenBank/DDBJ databases">
        <title>Flammeovirga pectinis sp. nov., isolated from the gut of the Korean scallop, Patinopecten yessoensis.</title>
        <authorList>
            <person name="Bae J.-W."/>
            <person name="Jeong Y.-S."/>
            <person name="Kang W."/>
        </authorList>
    </citation>
    <scope>NUCLEOTIDE SEQUENCE [LARGE SCALE GENOMIC DNA]</scope>
    <source>
        <strain evidence="2 3">L12M1</strain>
    </source>
</reference>
<dbReference type="GO" id="GO:0016747">
    <property type="term" value="F:acyltransferase activity, transferring groups other than amino-acyl groups"/>
    <property type="evidence" value="ECO:0007669"/>
    <property type="project" value="InterPro"/>
</dbReference>
<dbReference type="EMBL" id="CP034562">
    <property type="protein sequence ID" value="AZQ61147.1"/>
    <property type="molecule type" value="Genomic_DNA"/>
</dbReference>
<keyword evidence="2" id="KW-0808">Transferase</keyword>